<evidence type="ECO:0000313" key="13">
    <source>
        <dbReference type="Proteomes" id="UP001334084"/>
    </source>
</evidence>
<dbReference type="InterPro" id="IPR009080">
    <property type="entry name" value="tRNAsynth_Ia_anticodon-bd"/>
</dbReference>
<dbReference type="SUPFAM" id="SSF52374">
    <property type="entry name" value="Nucleotidylyl transferase"/>
    <property type="match status" value="1"/>
</dbReference>
<keyword evidence="7 10" id="KW-0030">Aminoacyl-tRNA synthetase</keyword>
<dbReference type="InterPro" id="IPR036695">
    <property type="entry name" value="Arg-tRNA-synth_N_sf"/>
</dbReference>
<comment type="similarity">
    <text evidence="1 10">Belongs to the class-I aminoacyl-tRNA synthetase family.</text>
</comment>
<proteinExistence type="inferred from homology"/>
<dbReference type="KEGG" id="vnx:VNE69_07117"/>
<keyword evidence="4 10" id="KW-0547">Nucleotide-binding</keyword>
<dbReference type="EMBL" id="CP142732">
    <property type="protein sequence ID" value="WUR04049.1"/>
    <property type="molecule type" value="Genomic_DNA"/>
</dbReference>
<dbReference type="GO" id="GO:0004814">
    <property type="term" value="F:arginine-tRNA ligase activity"/>
    <property type="evidence" value="ECO:0007669"/>
    <property type="project" value="UniProtKB-EC"/>
</dbReference>
<dbReference type="PRINTS" id="PR01038">
    <property type="entry name" value="TRNASYNTHARG"/>
</dbReference>
<sequence length="560" mass="64588">MILEKIIDNIIDEIEKAYTFTKEELRSCLEVCNIKGKPNCTFFLLKIRQNAAEITNDFYTSILNANIKYVKDVTARGPSVSFNINIIPYGSEIISTILEKNESFGKNNIGNNKTVVIDYSSPNIAKIFHMGHFRTTILGNFIKKLHNFCGYNAIGLNYLGDWGKQFGFVLLGYEKFGKEEELKNDPIKHLFDVYVKINNLASEDPTIDTQAKKIFEMMEKDNNEKYLKQWAFFRQISINKYKELYKKLGVEFEEYSGESKYEKICWDEIKKLDFLITNPDKSVCVDLGKEKNPVVLKSDGTTLYLTRDYSAALDRIKRHKAEKLIYVVSVEQKEHFEDLFSVLKKAKVNCEFEHVQYGMVKGMSTRKGTVKFLEDIIETATDVMLKQIESEPERRAAIEDVKETALNLAVSTLIIMDFSAKRIKGYEFDVEKRAKNVNGTGSYIQYAHCRLKSIEIMNKDLDIKKEIDTKFIEQEEIQALLYKLIWFEKTIVSCLEDLEPNKLYTYINDLCAYTNSINKKMMVKGVDSDIASVRLNVLKCARIVIGNALRLFGLTPLNKM</sequence>
<evidence type="ECO:0000256" key="10">
    <source>
        <dbReference type="RuleBase" id="RU363038"/>
    </source>
</evidence>
<accession>A0AAX4JDL5</accession>
<dbReference type="Gene3D" id="3.30.1360.70">
    <property type="entry name" value="Arginyl tRNA synthetase N-terminal domain"/>
    <property type="match status" value="1"/>
</dbReference>
<dbReference type="Gene3D" id="3.40.50.620">
    <property type="entry name" value="HUPs"/>
    <property type="match status" value="1"/>
</dbReference>
<dbReference type="GeneID" id="90541873"/>
<dbReference type="GO" id="GO:0005739">
    <property type="term" value="C:mitochondrion"/>
    <property type="evidence" value="ECO:0007669"/>
    <property type="project" value="TreeGrafter"/>
</dbReference>
<keyword evidence="13" id="KW-1185">Reference proteome</keyword>
<dbReference type="InterPro" id="IPR008909">
    <property type="entry name" value="DALR_anticod-bd"/>
</dbReference>
<dbReference type="SUPFAM" id="SSF47323">
    <property type="entry name" value="Anticodon-binding domain of a subclass of class I aminoacyl-tRNA synthetases"/>
    <property type="match status" value="1"/>
</dbReference>
<comment type="catalytic activity">
    <reaction evidence="9">
        <text>tRNA(Arg) + L-arginine + ATP = L-arginyl-tRNA(Arg) + AMP + diphosphate</text>
        <dbReference type="Rhea" id="RHEA:20301"/>
        <dbReference type="Rhea" id="RHEA-COMP:9658"/>
        <dbReference type="Rhea" id="RHEA-COMP:9673"/>
        <dbReference type="ChEBI" id="CHEBI:30616"/>
        <dbReference type="ChEBI" id="CHEBI:32682"/>
        <dbReference type="ChEBI" id="CHEBI:33019"/>
        <dbReference type="ChEBI" id="CHEBI:78442"/>
        <dbReference type="ChEBI" id="CHEBI:78513"/>
        <dbReference type="ChEBI" id="CHEBI:456215"/>
        <dbReference type="EC" id="6.1.1.19"/>
    </reaction>
</comment>
<dbReference type="Proteomes" id="UP001334084">
    <property type="component" value="Chromosome 7"/>
</dbReference>
<dbReference type="SMART" id="SM00836">
    <property type="entry name" value="DALR_1"/>
    <property type="match status" value="1"/>
</dbReference>
<organism evidence="12 13">
    <name type="scientific">Vairimorpha necatrix</name>
    <dbReference type="NCBI Taxonomy" id="6039"/>
    <lineage>
        <taxon>Eukaryota</taxon>
        <taxon>Fungi</taxon>
        <taxon>Fungi incertae sedis</taxon>
        <taxon>Microsporidia</taxon>
        <taxon>Nosematidae</taxon>
        <taxon>Vairimorpha</taxon>
    </lineage>
</organism>
<evidence type="ECO:0000256" key="3">
    <source>
        <dbReference type="ARBA" id="ARBA00022598"/>
    </source>
</evidence>
<evidence type="ECO:0000256" key="1">
    <source>
        <dbReference type="ARBA" id="ARBA00005594"/>
    </source>
</evidence>
<dbReference type="RefSeq" id="XP_065330194.1">
    <property type="nucleotide sequence ID" value="XM_065474122.1"/>
</dbReference>
<evidence type="ECO:0000256" key="7">
    <source>
        <dbReference type="ARBA" id="ARBA00023146"/>
    </source>
</evidence>
<keyword evidence="5 10" id="KW-0067">ATP-binding</keyword>
<dbReference type="AlphaFoldDB" id="A0AAX4JDL5"/>
<evidence type="ECO:0000256" key="9">
    <source>
        <dbReference type="ARBA" id="ARBA00049339"/>
    </source>
</evidence>
<evidence type="ECO:0000256" key="5">
    <source>
        <dbReference type="ARBA" id="ARBA00022840"/>
    </source>
</evidence>
<dbReference type="FunFam" id="3.40.50.620:FF:000058">
    <property type="entry name" value="Mitochondrial arginyl-tRNA synthetase"/>
    <property type="match status" value="1"/>
</dbReference>
<dbReference type="GO" id="GO:0032543">
    <property type="term" value="P:mitochondrial translation"/>
    <property type="evidence" value="ECO:0007669"/>
    <property type="project" value="TreeGrafter"/>
</dbReference>
<dbReference type="Pfam" id="PF00750">
    <property type="entry name" value="tRNA-synt_1d"/>
    <property type="match status" value="1"/>
</dbReference>
<dbReference type="InterPro" id="IPR035684">
    <property type="entry name" value="ArgRS_core"/>
</dbReference>
<dbReference type="PROSITE" id="PS00178">
    <property type="entry name" value="AA_TRNA_LIGASE_I"/>
    <property type="match status" value="1"/>
</dbReference>
<name>A0AAX4JDL5_9MICR</name>
<keyword evidence="6 10" id="KW-0648">Protein biosynthesis</keyword>
<dbReference type="EC" id="6.1.1.19" evidence="2"/>
<dbReference type="InterPro" id="IPR001412">
    <property type="entry name" value="aa-tRNA-synth_I_CS"/>
</dbReference>
<evidence type="ECO:0000313" key="12">
    <source>
        <dbReference type="EMBL" id="WUR04049.1"/>
    </source>
</evidence>
<dbReference type="InterPro" id="IPR001278">
    <property type="entry name" value="Arg-tRNA-ligase"/>
</dbReference>
<dbReference type="GO" id="GO:0006420">
    <property type="term" value="P:arginyl-tRNA aminoacylation"/>
    <property type="evidence" value="ECO:0007669"/>
    <property type="project" value="InterPro"/>
</dbReference>
<dbReference type="GO" id="GO:0005524">
    <property type="term" value="F:ATP binding"/>
    <property type="evidence" value="ECO:0007669"/>
    <property type="project" value="UniProtKB-KW"/>
</dbReference>
<dbReference type="NCBIfam" id="TIGR00456">
    <property type="entry name" value="argS"/>
    <property type="match status" value="1"/>
</dbReference>
<reference evidence="12" key="1">
    <citation type="journal article" date="2024" name="BMC Genomics">
        <title>Functional annotation of a divergent genome using sequence and structure-based similarity.</title>
        <authorList>
            <person name="Svedberg D."/>
            <person name="Winiger R.R."/>
            <person name="Berg A."/>
            <person name="Sharma H."/>
            <person name="Tellgren-Roth C."/>
            <person name="Debrunner-Vossbrinck B.A."/>
            <person name="Vossbrinck C.R."/>
            <person name="Barandun J."/>
        </authorList>
    </citation>
    <scope>NUCLEOTIDE SEQUENCE</scope>
    <source>
        <strain evidence="12">Illinois isolate</strain>
    </source>
</reference>
<evidence type="ECO:0000256" key="8">
    <source>
        <dbReference type="ARBA" id="ARBA00033033"/>
    </source>
</evidence>
<dbReference type="Gene3D" id="1.10.730.10">
    <property type="entry name" value="Isoleucyl-tRNA Synthetase, Domain 1"/>
    <property type="match status" value="1"/>
</dbReference>
<evidence type="ECO:0000256" key="2">
    <source>
        <dbReference type="ARBA" id="ARBA00012837"/>
    </source>
</evidence>
<protein>
    <recommendedName>
        <fullName evidence="2">arginine--tRNA ligase</fullName>
        <ecNumber evidence="2">6.1.1.19</ecNumber>
    </recommendedName>
    <alternativeName>
        <fullName evidence="8">Arginyl-tRNA synthetase</fullName>
    </alternativeName>
</protein>
<gene>
    <name evidence="12" type="ORF">VNE69_07117</name>
</gene>
<feature type="domain" description="DALR anticodon binding" evidence="11">
    <location>
        <begin position="444"/>
        <end position="560"/>
    </location>
</feature>
<dbReference type="PANTHER" id="PTHR11956:SF11">
    <property type="entry name" value="ARGININE--TRNA LIGASE, MITOCHONDRIAL-RELATED"/>
    <property type="match status" value="1"/>
</dbReference>
<evidence type="ECO:0000259" key="11">
    <source>
        <dbReference type="SMART" id="SM00836"/>
    </source>
</evidence>
<dbReference type="Pfam" id="PF05746">
    <property type="entry name" value="DALR_1"/>
    <property type="match status" value="1"/>
</dbReference>
<evidence type="ECO:0000256" key="4">
    <source>
        <dbReference type="ARBA" id="ARBA00022741"/>
    </source>
</evidence>
<evidence type="ECO:0000256" key="6">
    <source>
        <dbReference type="ARBA" id="ARBA00022917"/>
    </source>
</evidence>
<dbReference type="InterPro" id="IPR014729">
    <property type="entry name" value="Rossmann-like_a/b/a_fold"/>
</dbReference>
<dbReference type="PANTHER" id="PTHR11956">
    <property type="entry name" value="ARGINYL-TRNA SYNTHETASE"/>
    <property type="match status" value="1"/>
</dbReference>
<dbReference type="FunFam" id="1.10.730.10:FF:000006">
    <property type="entry name" value="Arginyl-tRNA synthetase 2, mitochondrial"/>
    <property type="match status" value="1"/>
</dbReference>
<keyword evidence="3 10" id="KW-0436">Ligase</keyword>